<evidence type="ECO:0000313" key="5">
    <source>
        <dbReference type="Proteomes" id="UP000270261"/>
    </source>
</evidence>
<dbReference type="GO" id="GO:0016787">
    <property type="term" value="F:hydrolase activity"/>
    <property type="evidence" value="ECO:0007669"/>
    <property type="project" value="UniProtKB-KW"/>
</dbReference>
<sequence>MASMRRLALFDLDHTLLPIDSDNEWGRFLCRTGRVPDEAAFNAAIDAFYAQYRKGQLDPVEHLRFALGAFAHRPMAEIEGWRQEYIDQVIRPVISQSALDLVAKHRDAGDLCAIVTATNAFVTRPIAGLFGVAHLLGAEGEIRDGQYTGEPEGVITYRAGKLIRIDAWLKDMGLSRNSFDEIWAYSDSHNDLPMLELATHPVATNPDTILRQTAGARGWPVIELFPLVG</sequence>
<dbReference type="InterPro" id="IPR036412">
    <property type="entry name" value="HAD-like_sf"/>
</dbReference>
<comment type="caution">
    <text evidence="4">The sequence shown here is derived from an EMBL/GenBank/DDBJ whole genome shotgun (WGS) entry which is preliminary data.</text>
</comment>
<accession>A0A426FQC2</accession>
<dbReference type="Gene3D" id="1.20.1440.100">
    <property type="entry name" value="SG protein - dephosphorylation function"/>
    <property type="match status" value="1"/>
</dbReference>
<keyword evidence="5" id="KW-1185">Reference proteome</keyword>
<dbReference type="InterPro" id="IPR050582">
    <property type="entry name" value="HAD-like_SerB"/>
</dbReference>
<dbReference type="GO" id="GO:0046872">
    <property type="term" value="F:metal ion binding"/>
    <property type="evidence" value="ECO:0007669"/>
    <property type="project" value="UniProtKB-KW"/>
</dbReference>
<proteinExistence type="predicted"/>
<dbReference type="SUPFAM" id="SSF56784">
    <property type="entry name" value="HAD-like"/>
    <property type="match status" value="1"/>
</dbReference>
<dbReference type="EMBL" id="RRUE01000001">
    <property type="protein sequence ID" value="RRN44889.1"/>
    <property type="molecule type" value="Genomic_DNA"/>
</dbReference>
<reference evidence="4 5" key="1">
    <citation type="submission" date="2018-11" db="EMBL/GenBank/DDBJ databases">
        <title>Genome sequencing of Lautropia sp. KCOM 2505 (= ChDC F240).</title>
        <authorList>
            <person name="Kook J.-K."/>
            <person name="Park S.-N."/>
            <person name="Lim Y.K."/>
        </authorList>
    </citation>
    <scope>NUCLEOTIDE SEQUENCE [LARGE SCALE GENOMIC DNA]</scope>
    <source>
        <strain evidence="4 5">KCOM 2505</strain>
    </source>
</reference>
<dbReference type="NCBIfam" id="TIGR01490">
    <property type="entry name" value="HAD-SF-IB-hyp1"/>
    <property type="match status" value="1"/>
</dbReference>
<evidence type="ECO:0000256" key="2">
    <source>
        <dbReference type="ARBA" id="ARBA00022801"/>
    </source>
</evidence>
<keyword evidence="2 4" id="KW-0378">Hydrolase</keyword>
<name>A0A426FQC2_9BURK</name>
<dbReference type="Gene3D" id="3.40.50.1000">
    <property type="entry name" value="HAD superfamily/HAD-like"/>
    <property type="match status" value="1"/>
</dbReference>
<dbReference type="AlphaFoldDB" id="A0A426FQC2"/>
<keyword evidence="1" id="KW-0479">Metal-binding</keyword>
<dbReference type="PANTHER" id="PTHR43344:SF13">
    <property type="entry name" value="PHOSPHATASE RV3661-RELATED"/>
    <property type="match status" value="1"/>
</dbReference>
<evidence type="ECO:0000256" key="3">
    <source>
        <dbReference type="ARBA" id="ARBA00022842"/>
    </source>
</evidence>
<organism evidence="4 5">
    <name type="scientific">Lautropia dentalis</name>
    <dbReference type="NCBI Taxonomy" id="2490857"/>
    <lineage>
        <taxon>Bacteria</taxon>
        <taxon>Pseudomonadati</taxon>
        <taxon>Pseudomonadota</taxon>
        <taxon>Betaproteobacteria</taxon>
        <taxon>Burkholderiales</taxon>
        <taxon>Burkholderiaceae</taxon>
        <taxon>Lautropia</taxon>
    </lineage>
</organism>
<gene>
    <name evidence="4" type="ORF">EHV23_00985</name>
</gene>
<dbReference type="InterPro" id="IPR006385">
    <property type="entry name" value="HAD_hydro_SerB1"/>
</dbReference>
<dbReference type="NCBIfam" id="TIGR01488">
    <property type="entry name" value="HAD-SF-IB"/>
    <property type="match status" value="1"/>
</dbReference>
<evidence type="ECO:0000313" key="4">
    <source>
        <dbReference type="EMBL" id="RRN44889.1"/>
    </source>
</evidence>
<dbReference type="Pfam" id="PF12710">
    <property type="entry name" value="HAD"/>
    <property type="match status" value="1"/>
</dbReference>
<dbReference type="Proteomes" id="UP000270261">
    <property type="component" value="Unassembled WGS sequence"/>
</dbReference>
<dbReference type="InterPro" id="IPR023214">
    <property type="entry name" value="HAD_sf"/>
</dbReference>
<dbReference type="OrthoDB" id="9784466at2"/>
<dbReference type="CDD" id="cd02612">
    <property type="entry name" value="HAD_PGPPase"/>
    <property type="match status" value="1"/>
</dbReference>
<dbReference type="PANTHER" id="PTHR43344">
    <property type="entry name" value="PHOSPHOSERINE PHOSPHATASE"/>
    <property type="match status" value="1"/>
</dbReference>
<evidence type="ECO:0000256" key="1">
    <source>
        <dbReference type="ARBA" id="ARBA00022723"/>
    </source>
</evidence>
<protein>
    <submittedName>
        <fullName evidence="4">HAD family hydrolase</fullName>
    </submittedName>
</protein>
<keyword evidence="3" id="KW-0460">Magnesium</keyword>